<feature type="compositionally biased region" description="Polar residues" evidence="5">
    <location>
        <begin position="188"/>
        <end position="199"/>
    </location>
</feature>
<sequence length="875" mass="96619">MSAQTSKSKPTSRWGSLLSGAVAGIESRLDTILAEDDQASARSRAAEKARQEAAQQAKGVQPEQGLSRTSSRSRANGRLQDRLAKAVVKGGETSRPSSRPPTTEPSRTASPSLDIDTTRASLDSKISETVSEPAPTQPGAEASRDEEKAPENADQEPSAPPTLVTALPSSHPTTVSTTLGIQDKPSPRLSSESTISSRPSLDAPTPALLPAIEAPEASPAPLSPHADELARLREDHRTELHAHLERIDALQAKLSYLARQAADAASATASALPAGSLERKIAEKDAQIAELLDEGQALSKRELAQLGTIKKLRASRTEEEKASAALRQRLAKAENEREEARERAKRAEAAEKAASERIKALARIEREVDVLKGERDGAVRTIEELRQRLEEAEARAEQAEKSAQAGALEAETKAARELRDEIEDLRIEKKIVEDTARAEVREAREEANRQVERAKAKEVELRGEVANLEAKLELLRARTEEATSDPTNSTQAKLLRQIETLQTQYALASENWQGIEGTLTSRVAALEKERDDAAKREADVRRKARDVNVKSRRLEQELDSVNDRARTFEQDVQEQRDAIRKLQTRLQQAESALEDARLQFERDRKIWDSELQQRIAEEKVKWRAEHASSSHSSHPPTLADARFLGAESPTATSSLRKHSTPDLLGLHARRTMNRTVSTDLPFLPIEHDRPPSSSRRLSTQPLRTPDAGTPRRQDSTPSLSQLNGAGYSQTPPSIQAYDHDEQLETGSSPHRTVNDILSVSTVGAGPSVQLVERMSAAVRRLESEKAATKEEMARLAAQRDGAREEVVTLMREVEEKRAADAKAREAEARIKEMEQRYETTLEMLGEKSERVEELMNDVADLKKMYRELVEEKVGR</sequence>
<feature type="domain" description="TATA element modulatory factor 1 TATA binding" evidence="6">
    <location>
        <begin position="758"/>
        <end position="871"/>
    </location>
</feature>
<feature type="compositionally biased region" description="Polar residues" evidence="5">
    <location>
        <begin position="167"/>
        <end position="180"/>
    </location>
</feature>
<dbReference type="Pfam" id="PF12325">
    <property type="entry name" value="TMF_TATA_bd"/>
    <property type="match status" value="1"/>
</dbReference>
<feature type="compositionally biased region" description="Low complexity" evidence="5">
    <location>
        <begin position="203"/>
        <end position="224"/>
    </location>
</feature>
<feature type="region of interest" description="Disordered" evidence="5">
    <location>
        <begin position="313"/>
        <end position="339"/>
    </location>
</feature>
<dbReference type="InterPro" id="IPR022092">
    <property type="entry name" value="TMF_DNA-bd"/>
</dbReference>
<evidence type="ECO:0000256" key="3">
    <source>
        <dbReference type="ARBA" id="ARBA00023054"/>
    </source>
</evidence>
<comment type="subcellular location">
    <subcellularLocation>
        <location evidence="1">Golgi apparatus</location>
    </subcellularLocation>
</comment>
<dbReference type="InterPro" id="IPR022091">
    <property type="entry name" value="TMF_TATA-bd"/>
</dbReference>
<feature type="coiled-coil region" evidence="4">
    <location>
        <begin position="771"/>
        <end position="871"/>
    </location>
</feature>
<evidence type="ECO:0000256" key="2">
    <source>
        <dbReference type="ARBA" id="ARBA00023034"/>
    </source>
</evidence>
<keyword evidence="3 4" id="KW-0175">Coiled coil</keyword>
<keyword evidence="8" id="KW-1185">Reference proteome</keyword>
<comment type="caution">
    <text evidence="7">The sequence shown here is derived from an EMBL/GenBank/DDBJ whole genome shotgun (WGS) entry which is preliminary data.</text>
</comment>
<dbReference type="PANTHER" id="PTHR46515:SF1">
    <property type="entry name" value="TATA ELEMENT MODULATORY FACTOR"/>
    <property type="match status" value="1"/>
</dbReference>
<dbReference type="EMBL" id="JAPDRL010000006">
    <property type="protein sequence ID" value="KAJ9668695.1"/>
    <property type="molecule type" value="Genomic_DNA"/>
</dbReference>
<evidence type="ECO:0000313" key="7">
    <source>
        <dbReference type="EMBL" id="KAJ9668695.1"/>
    </source>
</evidence>
<feature type="region of interest" description="Disordered" evidence="5">
    <location>
        <begin position="38"/>
        <end position="225"/>
    </location>
</feature>
<feature type="region of interest" description="Disordered" evidence="5">
    <location>
        <begin position="648"/>
        <end position="734"/>
    </location>
</feature>
<evidence type="ECO:0000256" key="5">
    <source>
        <dbReference type="SAM" id="MobiDB-lite"/>
    </source>
</evidence>
<evidence type="ECO:0000256" key="4">
    <source>
        <dbReference type="SAM" id="Coils"/>
    </source>
</evidence>
<feature type="compositionally biased region" description="Polar residues" evidence="5">
    <location>
        <begin position="691"/>
        <end position="702"/>
    </location>
</feature>
<name>A0ABQ9P508_9PEZI</name>
<organism evidence="7 8">
    <name type="scientific">Coniosporium apollinis</name>
    <dbReference type="NCBI Taxonomy" id="61459"/>
    <lineage>
        <taxon>Eukaryota</taxon>
        <taxon>Fungi</taxon>
        <taxon>Dikarya</taxon>
        <taxon>Ascomycota</taxon>
        <taxon>Pezizomycotina</taxon>
        <taxon>Dothideomycetes</taxon>
        <taxon>Dothideomycetes incertae sedis</taxon>
        <taxon>Coniosporium</taxon>
    </lineage>
</organism>
<proteinExistence type="predicted"/>
<feature type="compositionally biased region" description="Basic and acidic residues" evidence="5">
    <location>
        <begin position="142"/>
        <end position="151"/>
    </location>
</feature>
<evidence type="ECO:0000313" key="8">
    <source>
        <dbReference type="Proteomes" id="UP001172684"/>
    </source>
</evidence>
<evidence type="ECO:0000259" key="6">
    <source>
        <dbReference type="Pfam" id="PF12325"/>
    </source>
</evidence>
<accession>A0ABQ9P508</accession>
<dbReference type="Pfam" id="PF12329">
    <property type="entry name" value="TMF_DNA_bd"/>
    <property type="match status" value="1"/>
</dbReference>
<dbReference type="Gene3D" id="1.20.5.340">
    <property type="match status" value="1"/>
</dbReference>
<reference evidence="7" key="1">
    <citation type="submission" date="2022-10" db="EMBL/GenBank/DDBJ databases">
        <title>Culturing micro-colonial fungi from biological soil crusts in the Mojave desert and describing Neophaeococcomyces mojavensis, and introducing the new genera and species Taxawa tesnikishii.</title>
        <authorList>
            <person name="Kurbessoian T."/>
            <person name="Stajich J.E."/>
        </authorList>
    </citation>
    <scope>NUCLEOTIDE SEQUENCE</scope>
    <source>
        <strain evidence="7">TK_1</strain>
    </source>
</reference>
<dbReference type="Proteomes" id="UP001172684">
    <property type="component" value="Unassembled WGS sequence"/>
</dbReference>
<keyword evidence="2" id="KW-0333">Golgi apparatus</keyword>
<protein>
    <recommendedName>
        <fullName evidence="6">TATA element modulatory factor 1 TATA binding domain-containing protein</fullName>
    </recommendedName>
</protein>
<dbReference type="PANTHER" id="PTHR46515">
    <property type="entry name" value="TATA ELEMENT MODULATORY FACTOR TMF1"/>
    <property type="match status" value="1"/>
</dbReference>
<gene>
    <name evidence="7" type="ORF">H2201_001338</name>
</gene>
<feature type="compositionally biased region" description="Polar residues" evidence="5">
    <location>
        <begin position="64"/>
        <end position="74"/>
    </location>
</feature>
<evidence type="ECO:0000256" key="1">
    <source>
        <dbReference type="ARBA" id="ARBA00004555"/>
    </source>
</evidence>
<feature type="compositionally biased region" description="Polar residues" evidence="5">
    <location>
        <begin position="715"/>
        <end position="733"/>
    </location>
</feature>
<dbReference type="InterPro" id="IPR052602">
    <property type="entry name" value="Growth_transcription_reg"/>
</dbReference>